<dbReference type="EMBL" id="HACG01023917">
    <property type="protein sequence ID" value="CEK70782.1"/>
    <property type="molecule type" value="Transcribed_RNA"/>
</dbReference>
<gene>
    <name evidence="4" type="primary">ORF75612</name>
</gene>
<dbReference type="Gene3D" id="3.30.1520.10">
    <property type="entry name" value="Phox-like domain"/>
    <property type="match status" value="1"/>
</dbReference>
<dbReference type="SUPFAM" id="SSF103657">
    <property type="entry name" value="BAR/IMD domain-like"/>
    <property type="match status" value="1"/>
</dbReference>
<sequence>APSGSTPVNKVVLYSTTNSTTFCYSTSVESAFAMEEEDEKPGSGDQEVAQELESENKEVEPRDLPLYEVEVPEALKRGENVVFTIHTTIPANQKGYIVLRQFEDLEWLHHNLVTANNIEGVIIPPLPVKPLSDPKSAESLSRRQLGSNTKVLRGDQFEQDCKSVQKYLQLMLSHRIFGIDKNLAKFMTDEEAPVRARLNKGLMTRLTSAIENARKGGHKDVNEYFGGQRNFASEFSKFVKEASLNYNKMLVAQLRLSNSYRLLATELTSCTAERDEGLVKLNRILKLLSDACEDEATCYELKSGQSELTVGFFLDLFARYSDSLKEMHFRRTSALIEYEACEKAVEKAKPVKKAAAEEAFEAAKKSFENSSEVGKKEINTFTQLRLLSASEEMAKYAEQQMKVSQDFYSQLFQSRKALLEMQL</sequence>
<dbReference type="Gene3D" id="1.20.1270.60">
    <property type="entry name" value="Arfaptin homology (AH) domain/BAR domain"/>
    <property type="match status" value="1"/>
</dbReference>
<evidence type="ECO:0000313" key="4">
    <source>
        <dbReference type="EMBL" id="CEK70782.1"/>
    </source>
</evidence>
<evidence type="ECO:0000259" key="3">
    <source>
        <dbReference type="PROSITE" id="PS50195"/>
    </source>
</evidence>
<organism evidence="4">
    <name type="scientific">Arion vulgaris</name>
    <dbReference type="NCBI Taxonomy" id="1028688"/>
    <lineage>
        <taxon>Eukaryota</taxon>
        <taxon>Metazoa</taxon>
        <taxon>Spiralia</taxon>
        <taxon>Lophotrochozoa</taxon>
        <taxon>Mollusca</taxon>
        <taxon>Gastropoda</taxon>
        <taxon>Heterobranchia</taxon>
        <taxon>Euthyneura</taxon>
        <taxon>Panpulmonata</taxon>
        <taxon>Eupulmonata</taxon>
        <taxon>Stylommatophora</taxon>
        <taxon>Helicina</taxon>
        <taxon>Arionoidea</taxon>
        <taxon>Arionidae</taxon>
        <taxon>Arion</taxon>
    </lineage>
</organism>
<dbReference type="Pfam" id="PF00787">
    <property type="entry name" value="PX"/>
    <property type="match status" value="1"/>
</dbReference>
<feature type="region of interest" description="Disordered" evidence="2">
    <location>
        <begin position="33"/>
        <end position="60"/>
    </location>
</feature>
<dbReference type="AlphaFoldDB" id="A0A0B6ZQV6"/>
<dbReference type="PANTHER" id="PTHR45850">
    <property type="entry name" value="SORTING NEXIN FAMILY MEMBER"/>
    <property type="match status" value="1"/>
</dbReference>
<dbReference type="SUPFAM" id="SSF64268">
    <property type="entry name" value="PX domain"/>
    <property type="match status" value="1"/>
</dbReference>
<dbReference type="PANTHER" id="PTHR45850:SF2">
    <property type="entry name" value="SORTING NEXIN-5-LIKE"/>
    <property type="match status" value="1"/>
</dbReference>
<dbReference type="InterPro" id="IPR036871">
    <property type="entry name" value="PX_dom_sf"/>
</dbReference>
<reference evidence="4" key="1">
    <citation type="submission" date="2014-12" db="EMBL/GenBank/DDBJ databases">
        <title>Insight into the proteome of Arion vulgaris.</title>
        <authorList>
            <person name="Aradska J."/>
            <person name="Bulat T."/>
            <person name="Smidak R."/>
            <person name="Sarate P."/>
            <person name="Gangsoo J."/>
            <person name="Sialana F."/>
            <person name="Bilban M."/>
            <person name="Lubec G."/>
        </authorList>
    </citation>
    <scope>NUCLEOTIDE SEQUENCE</scope>
    <source>
        <tissue evidence="4">Skin</tissue>
    </source>
</reference>
<dbReference type="InterPro" id="IPR001683">
    <property type="entry name" value="PX_dom"/>
</dbReference>
<feature type="domain" description="PX" evidence="3">
    <location>
        <begin position="45"/>
        <end position="194"/>
    </location>
</feature>
<comment type="similarity">
    <text evidence="1">Belongs to the sorting nexin family.</text>
</comment>
<dbReference type="PROSITE" id="PS50195">
    <property type="entry name" value="PX"/>
    <property type="match status" value="1"/>
</dbReference>
<accession>A0A0B6ZQV6</accession>
<dbReference type="GO" id="GO:0035091">
    <property type="term" value="F:phosphatidylinositol binding"/>
    <property type="evidence" value="ECO:0007669"/>
    <property type="project" value="InterPro"/>
</dbReference>
<evidence type="ECO:0000256" key="1">
    <source>
        <dbReference type="ARBA" id="ARBA00010883"/>
    </source>
</evidence>
<evidence type="ECO:0000256" key="2">
    <source>
        <dbReference type="SAM" id="MobiDB-lite"/>
    </source>
</evidence>
<dbReference type="InterPro" id="IPR027267">
    <property type="entry name" value="AH/BAR_dom_sf"/>
</dbReference>
<protein>
    <recommendedName>
        <fullName evidence="3">PX domain-containing protein</fullName>
    </recommendedName>
</protein>
<name>A0A0B6ZQV6_9EUPU</name>
<proteinExistence type="inferred from homology"/>
<feature type="non-terminal residue" evidence="4">
    <location>
        <position position="1"/>
    </location>
</feature>